<dbReference type="EMBL" id="RXNU01000006">
    <property type="protein sequence ID" value="RTR38602.1"/>
    <property type="molecule type" value="Genomic_DNA"/>
</dbReference>
<keyword evidence="5" id="KW-1185">Reference proteome</keyword>
<dbReference type="AlphaFoldDB" id="A0A431WSJ2"/>
<evidence type="ECO:0000256" key="1">
    <source>
        <dbReference type="SAM" id="MobiDB-lite"/>
    </source>
</evidence>
<dbReference type="CDD" id="cd01029">
    <property type="entry name" value="TOPRIM_primases"/>
    <property type="match status" value="1"/>
</dbReference>
<dbReference type="Proteomes" id="UP000267448">
    <property type="component" value="Unassembled WGS sequence"/>
</dbReference>
<dbReference type="Pfam" id="PF06048">
    <property type="entry name" value="DUF927"/>
    <property type="match status" value="1"/>
</dbReference>
<dbReference type="RefSeq" id="WP_126520833.1">
    <property type="nucleotide sequence ID" value="NZ_RXNU01000006.1"/>
</dbReference>
<evidence type="ECO:0000259" key="3">
    <source>
        <dbReference type="Pfam" id="PF13362"/>
    </source>
</evidence>
<feature type="compositionally biased region" description="Acidic residues" evidence="1">
    <location>
        <begin position="904"/>
        <end position="913"/>
    </location>
</feature>
<organism evidence="4 5">
    <name type="scientific">Shewanella canadensis</name>
    <dbReference type="NCBI Taxonomy" id="271096"/>
    <lineage>
        <taxon>Bacteria</taxon>
        <taxon>Pseudomonadati</taxon>
        <taxon>Pseudomonadota</taxon>
        <taxon>Gammaproteobacteria</taxon>
        <taxon>Alteromonadales</taxon>
        <taxon>Shewanellaceae</taxon>
        <taxon>Shewanella</taxon>
    </lineage>
</organism>
<feature type="domain" description="DUF927" evidence="2">
    <location>
        <begin position="358"/>
        <end position="634"/>
    </location>
</feature>
<dbReference type="InterPro" id="IPR034154">
    <property type="entry name" value="TOPRIM_DnaG/twinkle"/>
</dbReference>
<dbReference type="Pfam" id="PF13362">
    <property type="entry name" value="Toprim_3"/>
    <property type="match status" value="1"/>
</dbReference>
<reference evidence="4 5" key="1">
    <citation type="submission" date="2018-12" db="EMBL/GenBank/DDBJ databases">
        <authorList>
            <person name="Yu L."/>
        </authorList>
    </citation>
    <scope>NUCLEOTIDE SEQUENCE [LARGE SCALE GENOMIC DNA]</scope>
    <source>
        <strain evidence="4 5">HAW-EB2</strain>
    </source>
</reference>
<sequence>MNTETTVTEAETAMVTSSVDSNPCPLRLVEDVTNVTDVTISNTNHEEELYSYMVSKGSMAEGAEATVNSSGFWRFDDPEDAQGKNTGWCMPFYSEDGELTKAMFGTHRAEDEHQFWESTGYDALTDDEKSKFNTQMDERRAMLAEERESAMSEAREKLQSILVNCSKATCHPYLSDKGVASYDLYQGANDELYVPFHDIDDNFVTVQRIKPDGTKRIWAGCGKTGGFLKIAGDSRVILIAEGYATAASLFEATGYTCIMGIDAGNLVPVAKAIKERYSNSAIVVCCDNDQFKSQNKGAKTGKLISDTLGIPFILPQFEDLSSEPTDFNDLAQLEGDGVVVQQLDDIIEQARLRIPPGFSLNPTGIYHEVTTKDGSTFDNWVCSPLKITALTRDINGESWGRLIELIDKDATTHRFALPMTMLTGQPTDYLKPLVDRGLTYSHEQRNDLHYYLSQANPINRARCVDKTGWFDNIFVLPNDVIGEAEETIIYQSPSSLPKGFEVSGTIEQWQEHVASLCVGNSRLTFGVCVAFATALLPMLDGESGGFHFRCGSSRGKTTILMIAKSVWGSPDGLPRWRATANGLEGLASTHNHSLLCLDEFSQLAEVSPKVAGEAIYMLGNGEGKQRSRRDGSIGNRQTWQLLYLSAGEVSLKATLEQAGLTVRAGQEVRFIDLPADAGNNLGVFDTVHNFADGNRFAMAVKEHSLSFYGVAARHFIQKIAANYERYKEWLVSNVEAFTTSLDLANADPQVQRVAQRFAIIAAAGELASLLGTTGWDEGMANWSSTVCFSAWLEERGGSESHEETQALDTVKGRLLEHGTSRFINDDGRPQNGAVWGNQMTDGYYVFTKAFSEHICAGLDPKYVAKLLNDRGHLGTSGGRLTKSKRIDGRPVRCYHILPSLFADDEAVQDEPEQPEPSSDNQFDEYTV</sequence>
<gene>
    <name evidence="4" type="ORF">EKG38_13950</name>
</gene>
<feature type="region of interest" description="Disordered" evidence="1">
    <location>
        <begin position="904"/>
        <end position="927"/>
    </location>
</feature>
<dbReference type="InterPro" id="IPR009270">
    <property type="entry name" value="DUF927"/>
</dbReference>
<dbReference type="OrthoDB" id="784829at2"/>
<evidence type="ECO:0000259" key="2">
    <source>
        <dbReference type="Pfam" id="PF06048"/>
    </source>
</evidence>
<protein>
    <submittedName>
        <fullName evidence="4">DUF927 domain-containing protein</fullName>
    </submittedName>
</protein>
<proteinExistence type="predicted"/>
<dbReference type="InterPro" id="IPR006171">
    <property type="entry name" value="TOPRIM_dom"/>
</dbReference>
<evidence type="ECO:0000313" key="5">
    <source>
        <dbReference type="Proteomes" id="UP000267448"/>
    </source>
</evidence>
<feature type="domain" description="Toprim" evidence="3">
    <location>
        <begin position="237"/>
        <end position="335"/>
    </location>
</feature>
<evidence type="ECO:0000313" key="4">
    <source>
        <dbReference type="EMBL" id="RTR38602.1"/>
    </source>
</evidence>
<accession>A0A431WSJ2</accession>
<comment type="caution">
    <text evidence="4">The sequence shown here is derived from an EMBL/GenBank/DDBJ whole genome shotgun (WGS) entry which is preliminary data.</text>
</comment>
<name>A0A431WSJ2_9GAMM</name>